<name>A0AA39G8B8_MICHY</name>
<dbReference type="Gene3D" id="3.30.230.10">
    <property type="match status" value="1"/>
</dbReference>
<dbReference type="GO" id="GO:0006412">
    <property type="term" value="P:translation"/>
    <property type="evidence" value="ECO:0007669"/>
    <property type="project" value="InterPro"/>
</dbReference>
<evidence type="ECO:0000313" key="3">
    <source>
        <dbReference type="Proteomes" id="UP001168972"/>
    </source>
</evidence>
<dbReference type="InterPro" id="IPR005324">
    <property type="entry name" value="Ribosomal_uS5_C"/>
</dbReference>
<accession>A0AA39G8B8</accession>
<reference evidence="2" key="2">
    <citation type="submission" date="2023-03" db="EMBL/GenBank/DDBJ databases">
        <authorList>
            <person name="Inwood S.N."/>
            <person name="Skelly J.G."/>
            <person name="Guhlin J."/>
            <person name="Harrop T.W.R."/>
            <person name="Goldson S.G."/>
            <person name="Dearden P.K."/>
        </authorList>
    </citation>
    <scope>NUCLEOTIDE SEQUENCE</scope>
    <source>
        <strain evidence="2">Lincoln</strain>
        <tissue evidence="2">Whole body</tissue>
    </source>
</reference>
<dbReference type="InterPro" id="IPR020568">
    <property type="entry name" value="Ribosomal_Su5_D2-typ_SF"/>
</dbReference>
<feature type="domain" description="Small ribosomal subunit protein uS5 C-terminal" evidence="1">
    <location>
        <begin position="93"/>
        <end position="151"/>
    </location>
</feature>
<proteinExistence type="predicted"/>
<keyword evidence="3" id="KW-1185">Reference proteome</keyword>
<evidence type="ECO:0000259" key="1">
    <source>
        <dbReference type="Pfam" id="PF03719"/>
    </source>
</evidence>
<dbReference type="Pfam" id="PF03719">
    <property type="entry name" value="Ribosomal_S5_C"/>
    <property type="match status" value="1"/>
</dbReference>
<dbReference type="SUPFAM" id="SSF54211">
    <property type="entry name" value="Ribosomal protein S5 domain 2-like"/>
    <property type="match status" value="1"/>
</dbReference>
<dbReference type="EMBL" id="JAQQBR010000001">
    <property type="protein sequence ID" value="KAK0183452.1"/>
    <property type="molecule type" value="Genomic_DNA"/>
</dbReference>
<dbReference type="GO" id="GO:0005840">
    <property type="term" value="C:ribosome"/>
    <property type="evidence" value="ECO:0007669"/>
    <property type="project" value="InterPro"/>
</dbReference>
<reference evidence="2" key="1">
    <citation type="journal article" date="2023" name="bioRxiv">
        <title>Scaffold-level genome assemblies of two parasitoid biocontrol wasps reveal the parthenogenesis mechanism and an associated novel virus.</title>
        <authorList>
            <person name="Inwood S."/>
            <person name="Skelly J."/>
            <person name="Guhlin J."/>
            <person name="Harrop T."/>
            <person name="Goldson S."/>
            <person name="Dearden P."/>
        </authorList>
    </citation>
    <scope>NUCLEOTIDE SEQUENCE</scope>
    <source>
        <strain evidence="2">Lincoln</strain>
        <tissue evidence="2">Whole body</tissue>
    </source>
</reference>
<dbReference type="Proteomes" id="UP001168972">
    <property type="component" value="Unassembled WGS sequence"/>
</dbReference>
<comment type="caution">
    <text evidence="2">The sequence shown here is derived from an EMBL/GenBank/DDBJ whole genome shotgun (WGS) entry which is preliminary data.</text>
</comment>
<evidence type="ECO:0000313" key="2">
    <source>
        <dbReference type="EMBL" id="KAK0183452.1"/>
    </source>
</evidence>
<dbReference type="GO" id="GO:0003735">
    <property type="term" value="F:structural constituent of ribosome"/>
    <property type="evidence" value="ECO:0007669"/>
    <property type="project" value="InterPro"/>
</dbReference>
<dbReference type="AlphaFoldDB" id="A0AA39G8B8"/>
<protein>
    <recommendedName>
        <fullName evidence="1">Small ribosomal subunit protein uS5 C-terminal domain-containing protein</fullName>
    </recommendedName>
</protein>
<organism evidence="2 3">
    <name type="scientific">Microctonus hyperodae</name>
    <name type="common">Parasitoid wasp</name>
    <dbReference type="NCBI Taxonomy" id="165561"/>
    <lineage>
        <taxon>Eukaryota</taxon>
        <taxon>Metazoa</taxon>
        <taxon>Ecdysozoa</taxon>
        <taxon>Arthropoda</taxon>
        <taxon>Hexapoda</taxon>
        <taxon>Insecta</taxon>
        <taxon>Pterygota</taxon>
        <taxon>Neoptera</taxon>
        <taxon>Endopterygota</taxon>
        <taxon>Hymenoptera</taxon>
        <taxon>Apocrita</taxon>
        <taxon>Ichneumonoidea</taxon>
        <taxon>Braconidae</taxon>
        <taxon>Euphorinae</taxon>
        <taxon>Microctonus</taxon>
    </lineage>
</organism>
<gene>
    <name evidence="2" type="ORF">PV327_001493</name>
</gene>
<sequence length="155" mass="16876">MAASSSFRSAGLRVEVLHISDRIKTIDGSRYEVCVAVGQDGYIGLGFKSSNVEKDAESRAKTAAKCGLVPIERGAWRQNETKPHTVSRRVTAKHNEVSIRLTHGRRNTGIVCKSAEIQTMLELAGIKDCYVSITGPTDNKTDLLKATFAALIDNK</sequence>
<dbReference type="InterPro" id="IPR014721">
    <property type="entry name" value="Ribsml_uS5_D2-typ_fold_subgr"/>
</dbReference>